<organism evidence="2 3">
    <name type="scientific">Reticulomyxa filosa</name>
    <dbReference type="NCBI Taxonomy" id="46433"/>
    <lineage>
        <taxon>Eukaryota</taxon>
        <taxon>Sar</taxon>
        <taxon>Rhizaria</taxon>
        <taxon>Retaria</taxon>
        <taxon>Foraminifera</taxon>
        <taxon>Monothalamids</taxon>
        <taxon>Reticulomyxidae</taxon>
        <taxon>Reticulomyxa</taxon>
    </lineage>
</organism>
<name>X6LV93_RETFI</name>
<comment type="caution">
    <text evidence="2">The sequence shown here is derived from an EMBL/GenBank/DDBJ whole genome shotgun (WGS) entry which is preliminary data.</text>
</comment>
<accession>X6LV93</accession>
<reference evidence="2 3" key="1">
    <citation type="journal article" date="2013" name="Curr. Biol.">
        <title>The Genome of the Foraminiferan Reticulomyxa filosa.</title>
        <authorList>
            <person name="Glockner G."/>
            <person name="Hulsmann N."/>
            <person name="Schleicher M."/>
            <person name="Noegel A.A."/>
            <person name="Eichinger L."/>
            <person name="Gallinger C."/>
            <person name="Pawlowski J."/>
            <person name="Sierra R."/>
            <person name="Euteneuer U."/>
            <person name="Pillet L."/>
            <person name="Moustafa A."/>
            <person name="Platzer M."/>
            <person name="Groth M."/>
            <person name="Szafranski K."/>
            <person name="Schliwa M."/>
        </authorList>
    </citation>
    <scope>NUCLEOTIDE SEQUENCE [LARGE SCALE GENOMIC DNA]</scope>
</reference>
<dbReference type="EMBL" id="ASPP01028582">
    <property type="protein sequence ID" value="ETO05062.1"/>
    <property type="molecule type" value="Genomic_DNA"/>
</dbReference>
<feature type="compositionally biased region" description="Basic and acidic residues" evidence="1">
    <location>
        <begin position="69"/>
        <end position="88"/>
    </location>
</feature>
<evidence type="ECO:0000313" key="2">
    <source>
        <dbReference type="EMBL" id="ETO05062.1"/>
    </source>
</evidence>
<dbReference type="Proteomes" id="UP000023152">
    <property type="component" value="Unassembled WGS sequence"/>
</dbReference>
<keyword evidence="3" id="KW-1185">Reference proteome</keyword>
<sequence>MQEEDSNANEVLEVMHIQFIIYISIIKKTFFPTTGREKNVRTRRTAATIIGKIQKTPDQERKEKKKRKLKDDWEHASKKDKSRKSEISKKKLEYKQKMQLIEQKERVTTEDTYSTIVGSVLLQTNLVTATVRTISYHFETITKNQIRRKAYQYEKKSFFALPASSASAKFNNKNAQHQQKFAKYITNIFSCFAVEE</sequence>
<protein>
    <submittedName>
        <fullName evidence="2">Uncharacterized protein</fullName>
    </submittedName>
</protein>
<dbReference type="AlphaFoldDB" id="X6LV93"/>
<feature type="region of interest" description="Disordered" evidence="1">
    <location>
        <begin position="50"/>
        <end position="88"/>
    </location>
</feature>
<proteinExistence type="predicted"/>
<evidence type="ECO:0000313" key="3">
    <source>
        <dbReference type="Proteomes" id="UP000023152"/>
    </source>
</evidence>
<evidence type="ECO:0000256" key="1">
    <source>
        <dbReference type="SAM" id="MobiDB-lite"/>
    </source>
</evidence>
<gene>
    <name evidence="2" type="ORF">RFI_32333</name>
</gene>